<evidence type="ECO:0000256" key="3">
    <source>
        <dbReference type="RuleBase" id="RU364069"/>
    </source>
</evidence>
<sequence>MPFEFQKTELEGVVIVESKIFPDERGEFAEMYKYSDFAAAGITDRFVQTNYSKSMKGVLRGMHYQLAPMAQAKLVRVTAGAVFDVAIDIRKDSPTYGKWVGVTLTSELKNMLYIPEGFAHGFCALEDDTQMVYNCSREYSPEHERGIIWNDPTINITWPITDPILADRDASYPKLEDVVE</sequence>
<evidence type="ECO:0000256" key="1">
    <source>
        <dbReference type="PIRSR" id="PIRSR600888-1"/>
    </source>
</evidence>
<reference evidence="4 5" key="1">
    <citation type="journal article" date="2016" name="Nat. Commun.">
        <title>Thousands of microbial genomes shed light on interconnected biogeochemical processes in an aquifer system.</title>
        <authorList>
            <person name="Anantharaman K."/>
            <person name="Brown C.T."/>
            <person name="Hug L.A."/>
            <person name="Sharon I."/>
            <person name="Castelle C.J."/>
            <person name="Probst A.J."/>
            <person name="Thomas B.C."/>
            <person name="Singh A."/>
            <person name="Wilkins M.J."/>
            <person name="Karaoz U."/>
            <person name="Brodie E.L."/>
            <person name="Williams K.H."/>
            <person name="Hubbard S.S."/>
            <person name="Banfield J.F."/>
        </authorList>
    </citation>
    <scope>NUCLEOTIDE SEQUENCE [LARGE SCALE GENOMIC DNA]</scope>
</reference>
<gene>
    <name evidence="4" type="ORF">A3D99_00125</name>
</gene>
<dbReference type="NCBIfam" id="TIGR01221">
    <property type="entry name" value="rmlC"/>
    <property type="match status" value="1"/>
</dbReference>
<dbReference type="InterPro" id="IPR000888">
    <property type="entry name" value="RmlC-like"/>
</dbReference>
<dbReference type="GO" id="GO:0019305">
    <property type="term" value="P:dTDP-rhamnose biosynthetic process"/>
    <property type="evidence" value="ECO:0007669"/>
    <property type="project" value="UniProtKB-UniRule"/>
</dbReference>
<feature type="active site" description="Proton donor" evidence="1">
    <location>
        <position position="133"/>
    </location>
</feature>
<comment type="pathway">
    <text evidence="3">Carbohydrate biosynthesis; dTDP-L-rhamnose biosynthesis.</text>
</comment>
<dbReference type="InterPro" id="IPR011051">
    <property type="entry name" value="RmlC_Cupin_sf"/>
</dbReference>
<dbReference type="UniPathway" id="UPA00124"/>
<keyword evidence="3" id="KW-0413">Isomerase</keyword>
<dbReference type="SUPFAM" id="SSF51182">
    <property type="entry name" value="RmlC-like cupins"/>
    <property type="match status" value="1"/>
</dbReference>
<dbReference type="PANTHER" id="PTHR21047:SF2">
    <property type="entry name" value="THYMIDINE DIPHOSPHO-4-KETO-RHAMNOSE 3,5-EPIMERASE"/>
    <property type="match status" value="1"/>
</dbReference>
<comment type="catalytic activity">
    <reaction evidence="3">
        <text>dTDP-4-dehydro-6-deoxy-alpha-D-glucose = dTDP-4-dehydro-beta-L-rhamnose</text>
        <dbReference type="Rhea" id="RHEA:16969"/>
        <dbReference type="ChEBI" id="CHEBI:57649"/>
        <dbReference type="ChEBI" id="CHEBI:62830"/>
        <dbReference type="EC" id="5.1.3.13"/>
    </reaction>
</comment>
<accession>A0A1G1X128</accession>
<dbReference type="EC" id="5.1.3.13" evidence="3"/>
<feature type="active site" description="Proton acceptor" evidence="1">
    <location>
        <position position="63"/>
    </location>
</feature>
<feature type="site" description="Participates in a stacking interaction with the thymidine ring of dTDP-4-oxo-6-deoxyglucose" evidence="2">
    <location>
        <position position="139"/>
    </location>
</feature>
<dbReference type="Proteomes" id="UP000177528">
    <property type="component" value="Unassembled WGS sequence"/>
</dbReference>
<dbReference type="GO" id="GO:0008830">
    <property type="term" value="F:dTDP-4-dehydrorhamnose 3,5-epimerase activity"/>
    <property type="evidence" value="ECO:0007669"/>
    <property type="project" value="UniProtKB-UniRule"/>
</dbReference>
<dbReference type="CDD" id="cd00438">
    <property type="entry name" value="cupin_RmlC"/>
    <property type="match status" value="1"/>
</dbReference>
<comment type="similarity">
    <text evidence="3">Belongs to the dTDP-4-dehydrorhamnose 3,5-epimerase family.</text>
</comment>
<dbReference type="PANTHER" id="PTHR21047">
    <property type="entry name" value="DTDP-6-DEOXY-D-GLUCOSE-3,5 EPIMERASE"/>
    <property type="match status" value="1"/>
</dbReference>
<comment type="function">
    <text evidence="3">Catalyzes the epimerization of the C3' and C5'positions of dTDP-6-deoxy-D-xylo-4-hexulose, forming dTDP-6-deoxy-L-lyxo-4-hexulose.</text>
</comment>
<evidence type="ECO:0000313" key="4">
    <source>
        <dbReference type="EMBL" id="OGY33674.1"/>
    </source>
</evidence>
<dbReference type="AlphaFoldDB" id="A0A1G1X128"/>
<dbReference type="Gene3D" id="2.60.120.10">
    <property type="entry name" value="Jelly Rolls"/>
    <property type="match status" value="1"/>
</dbReference>
<dbReference type="GO" id="GO:0005829">
    <property type="term" value="C:cytosol"/>
    <property type="evidence" value="ECO:0007669"/>
    <property type="project" value="TreeGrafter"/>
</dbReference>
<dbReference type="GO" id="GO:0000271">
    <property type="term" value="P:polysaccharide biosynthetic process"/>
    <property type="evidence" value="ECO:0007669"/>
    <property type="project" value="TreeGrafter"/>
</dbReference>
<dbReference type="EMBL" id="MHHR01000027">
    <property type="protein sequence ID" value="OGY33674.1"/>
    <property type="molecule type" value="Genomic_DNA"/>
</dbReference>
<organism evidence="4 5">
    <name type="scientific">Candidatus Andersenbacteria bacterium RIFCSPHIGHO2_12_FULL_45_11</name>
    <dbReference type="NCBI Taxonomy" id="1797281"/>
    <lineage>
        <taxon>Bacteria</taxon>
        <taxon>Candidatus Anderseniibacteriota</taxon>
    </lineage>
</organism>
<dbReference type="Pfam" id="PF00908">
    <property type="entry name" value="dTDP_sugar_isom"/>
    <property type="match status" value="1"/>
</dbReference>
<evidence type="ECO:0000313" key="5">
    <source>
        <dbReference type="Proteomes" id="UP000177528"/>
    </source>
</evidence>
<protein>
    <recommendedName>
        <fullName evidence="3">dTDP-4-dehydrorhamnose 3,5-epimerase</fullName>
        <ecNumber evidence="3">5.1.3.13</ecNumber>
    </recommendedName>
    <alternativeName>
        <fullName evidence="3">Thymidine diphospho-4-keto-rhamnose 3,5-epimerase</fullName>
    </alternativeName>
</protein>
<proteinExistence type="inferred from homology"/>
<comment type="caution">
    <text evidence="4">The sequence shown here is derived from an EMBL/GenBank/DDBJ whole genome shotgun (WGS) entry which is preliminary data.</text>
</comment>
<comment type="subunit">
    <text evidence="3">Homodimer.</text>
</comment>
<name>A0A1G1X128_9BACT</name>
<evidence type="ECO:0000256" key="2">
    <source>
        <dbReference type="PIRSR" id="PIRSR600888-3"/>
    </source>
</evidence>
<dbReference type="InterPro" id="IPR014710">
    <property type="entry name" value="RmlC-like_jellyroll"/>
</dbReference>